<keyword evidence="1" id="KW-0472">Membrane</keyword>
<gene>
    <name evidence="2" type="ORF">CF168_18495</name>
</gene>
<sequence>MEKDPWKNNTVTNKNKLWFYVLLGILVLYVISGNKTPDQSKTNSTQIQKKEVINSEPSQYLITQCRDNISSATLYKKERLNYIGSDAGNVVIVYLNDFGKAFKFRCIGNNIQLYAEGSGSWVTM</sequence>
<dbReference type="Proteomes" id="UP000198367">
    <property type="component" value="Chromosome"/>
</dbReference>
<reference evidence="2 3" key="1">
    <citation type="submission" date="2017-07" db="EMBL/GenBank/DDBJ databases">
        <title>Phenotypical and genomic characterization of a clinical isolate of Shewanella bicestrii sp. nov. producing an extended-spectrum beta-lactamase and a new oxacillinase variant.</title>
        <authorList>
            <person name="Jousset A.B."/>
            <person name="Bonnin R.A."/>
            <person name="Girlich D."/>
            <person name="Dabos L."/>
            <person name="Potron A."/>
            <person name="Dortet L."/>
            <person name="Glaser P."/>
            <person name="Naas T."/>
        </authorList>
    </citation>
    <scope>NUCLEOTIDE SEQUENCE [LARGE SCALE GENOMIC DNA]</scope>
    <source>
        <strain evidence="2 3">JAB-1</strain>
    </source>
</reference>
<feature type="transmembrane region" description="Helical" evidence="1">
    <location>
        <begin position="17"/>
        <end position="34"/>
    </location>
</feature>
<evidence type="ECO:0000313" key="2">
    <source>
        <dbReference type="EMBL" id="ASK70698.1"/>
    </source>
</evidence>
<dbReference type="RefSeq" id="WP_089068600.1">
    <property type="nucleotide sequence ID" value="NZ_CP022358.1"/>
</dbReference>
<keyword evidence="3" id="KW-1185">Reference proteome</keyword>
<evidence type="ECO:0000256" key="1">
    <source>
        <dbReference type="SAM" id="Phobius"/>
    </source>
</evidence>
<keyword evidence="1" id="KW-1133">Transmembrane helix</keyword>
<protein>
    <submittedName>
        <fullName evidence="2">Uncharacterized protein</fullName>
    </submittedName>
</protein>
<dbReference type="KEGG" id="sbj:CF168_18495"/>
<accession>A0A220UR61</accession>
<dbReference type="AlphaFoldDB" id="A0A220UR61"/>
<evidence type="ECO:0000313" key="3">
    <source>
        <dbReference type="Proteomes" id="UP000198367"/>
    </source>
</evidence>
<proteinExistence type="predicted"/>
<organism evidence="2 3">
    <name type="scientific">Shewanella bicestrii</name>
    <dbReference type="NCBI Taxonomy" id="2018305"/>
    <lineage>
        <taxon>Bacteria</taxon>
        <taxon>Pseudomonadati</taxon>
        <taxon>Pseudomonadota</taxon>
        <taxon>Gammaproteobacteria</taxon>
        <taxon>Alteromonadales</taxon>
        <taxon>Shewanellaceae</taxon>
        <taxon>Shewanella</taxon>
    </lineage>
</organism>
<keyword evidence="1" id="KW-0812">Transmembrane</keyword>
<name>A0A220UR61_9GAMM</name>
<dbReference type="EMBL" id="CP022358">
    <property type="protein sequence ID" value="ASK70698.1"/>
    <property type="molecule type" value="Genomic_DNA"/>
</dbReference>